<reference evidence="2" key="1">
    <citation type="submission" date="2021-06" db="EMBL/GenBank/DDBJ databases">
        <authorList>
            <person name="Tome M."/>
            <person name="Jakse J."/>
            <person name="Slemc L."/>
            <person name="Garcia A.R."/>
            <person name="Petkovic H."/>
        </authorList>
    </citation>
    <scope>NUCLEOTIDE SEQUENCE</scope>
    <source>
        <plasmid evidence="3">pPZG101</plasmid>
        <plasmid evidence="2">unnamed</plasmid>
    </source>
</reference>
<sequence>MTPAWSRVGKRSAPGVWTNWTPCTTQLPSTEELKQQIVDIESGKTPTVPAEEVFPELAEYRQAREAMSEADKAAEREQLWREREERDRQRDELSRRFLEQLERLTAGAGLHYAPARRPEAAPPV</sequence>
<dbReference type="RefSeq" id="WP_003979115.1">
    <property type="nucleotide sequence ID" value="NZ_CP025552.1"/>
</dbReference>
<evidence type="ECO:0000313" key="2">
    <source>
        <dbReference type="EMBL" id="QXV92038.1"/>
    </source>
</evidence>
<keyword evidence="2" id="KW-0614">Plasmid</keyword>
<gene>
    <name evidence="2" type="ORF">M4018_082340</name>
    <name evidence="3" type="ORF">R6500_082340</name>
</gene>
<evidence type="ECO:0000313" key="3">
    <source>
        <dbReference type="EMBL" id="QXV92307.1"/>
    </source>
</evidence>
<name>A0A8F7KUD0_STRRM</name>
<protein>
    <submittedName>
        <fullName evidence="2">Uncharacterized protein</fullName>
    </submittedName>
</protein>
<evidence type="ECO:0000256" key="1">
    <source>
        <dbReference type="SAM" id="MobiDB-lite"/>
    </source>
</evidence>
<geneLocation type="plasmid" evidence="2">
    <name>unnamed</name>
</geneLocation>
<accession>A0A8F7KUD0</accession>
<feature type="region of interest" description="Disordered" evidence="1">
    <location>
        <begin position="64"/>
        <end position="92"/>
    </location>
</feature>
<dbReference type="EMBL" id="MZ502218">
    <property type="protein sequence ID" value="QXV92038.1"/>
    <property type="molecule type" value="Genomic_DNA"/>
</dbReference>
<dbReference type="AlphaFoldDB" id="A0A8F7KUD0"/>
<dbReference type="EMBL" id="MZ502219">
    <property type="protein sequence ID" value="QXV92307.1"/>
    <property type="molecule type" value="Genomic_DNA"/>
</dbReference>
<organism evidence="2">
    <name type="scientific">Streptomyces rimosus</name>
    <dbReference type="NCBI Taxonomy" id="1927"/>
    <lineage>
        <taxon>Bacteria</taxon>
        <taxon>Bacillati</taxon>
        <taxon>Actinomycetota</taxon>
        <taxon>Actinomycetes</taxon>
        <taxon>Kitasatosporales</taxon>
        <taxon>Streptomycetaceae</taxon>
        <taxon>Streptomyces</taxon>
    </lineage>
</organism>
<geneLocation type="plasmid" evidence="3">
    <name>pPZG101</name>
</geneLocation>
<dbReference type="GeneID" id="66860638"/>
<proteinExistence type="predicted"/>